<dbReference type="PRINTS" id="PR00377">
    <property type="entry name" value="IMPHPHTASES"/>
</dbReference>
<gene>
    <name evidence="4" type="primary">cysQ</name>
    <name evidence="6" type="ordered locus">Mar181_0019</name>
</gene>
<dbReference type="EMBL" id="CP002771">
    <property type="protein sequence ID" value="AEF53088.1"/>
    <property type="molecule type" value="Genomic_DNA"/>
</dbReference>
<dbReference type="PANTHER" id="PTHR43028:SF5">
    <property type="entry name" value="3'(2'),5'-BISPHOSPHATE NUCLEOTIDASE 1"/>
    <property type="match status" value="1"/>
</dbReference>
<feature type="binding site" evidence="5">
    <location>
        <position position="92"/>
    </location>
    <ligand>
        <name>Mg(2+)</name>
        <dbReference type="ChEBI" id="CHEBI:18420"/>
        <label>1</label>
        <note>catalytic</note>
    </ligand>
</feature>
<feature type="binding site" evidence="4">
    <location>
        <position position="71"/>
    </location>
    <ligand>
        <name>substrate</name>
    </ligand>
</feature>
<feature type="binding site" evidence="4 5">
    <location>
        <position position="90"/>
    </location>
    <ligand>
        <name>Mg(2+)</name>
        <dbReference type="ChEBI" id="CHEBI:18420"/>
        <label>2</label>
    </ligand>
</feature>
<keyword evidence="3 4" id="KW-0460">Magnesium</keyword>
<feature type="binding site" evidence="4">
    <location>
        <position position="229"/>
    </location>
    <ligand>
        <name>substrate</name>
    </ligand>
</feature>
<evidence type="ECO:0000256" key="5">
    <source>
        <dbReference type="PIRSR" id="PIRSR600760-2"/>
    </source>
</evidence>
<keyword evidence="4" id="KW-0378">Hydrolase</keyword>
<dbReference type="Proteomes" id="UP000009230">
    <property type="component" value="Chromosome"/>
</dbReference>
<dbReference type="eggNOG" id="COG1218">
    <property type="taxonomic scope" value="Bacteria"/>
</dbReference>
<comment type="catalytic activity">
    <reaction evidence="1 4">
        <text>adenosine 3',5'-bisphosphate + H2O = AMP + phosphate</text>
        <dbReference type="Rhea" id="RHEA:10040"/>
        <dbReference type="ChEBI" id="CHEBI:15377"/>
        <dbReference type="ChEBI" id="CHEBI:43474"/>
        <dbReference type="ChEBI" id="CHEBI:58343"/>
        <dbReference type="ChEBI" id="CHEBI:456215"/>
        <dbReference type="EC" id="3.1.3.7"/>
    </reaction>
</comment>
<dbReference type="Pfam" id="PF00459">
    <property type="entry name" value="Inositol_P"/>
    <property type="match status" value="1"/>
</dbReference>
<dbReference type="AlphaFoldDB" id="F6CYW1"/>
<sequence length="288" mass="32151">MQDVNQHPVFQALQKIIHDAATAIMEIYQSADLGIQQKSDDSPVTAADLAAHRIILSGLQALTPDIPVLSEEGTVKFEERVHWPSLWIVDPLDGTKEFIKRNGEFSINIALVQDGRPIVGMVYLPTTLEGYFGVTEAWQDLPVGAIKWHDDVEHEATYESINVRVPREPIIVMTSRSHGPALPIDLKDTLKANYEQVRELPKGSSIKGCRIAEGIADLHLRRGPTSEWDTAAQQAIIEAAGGMLVTPEGKPFRYNQRETLLNGHFFVSGNEIAPHIMRWYENKDSEID</sequence>
<dbReference type="SUPFAM" id="SSF56655">
    <property type="entry name" value="Carbohydrate phosphatase"/>
    <property type="match status" value="1"/>
</dbReference>
<accession>F6CYW1</accession>
<keyword evidence="4" id="KW-0997">Cell inner membrane</keyword>
<dbReference type="CDD" id="cd01638">
    <property type="entry name" value="CysQ"/>
    <property type="match status" value="1"/>
</dbReference>
<feature type="binding site" evidence="4">
    <location>
        <position position="71"/>
    </location>
    <ligand>
        <name>Mg(2+)</name>
        <dbReference type="ChEBI" id="CHEBI:18420"/>
        <label>1</label>
    </ligand>
</feature>
<feature type="binding site" evidence="4">
    <location>
        <position position="90"/>
    </location>
    <ligand>
        <name>Mg(2+)</name>
        <dbReference type="ChEBI" id="CHEBI:18420"/>
        <label>1</label>
    </ligand>
</feature>
<dbReference type="InterPro" id="IPR006240">
    <property type="entry name" value="CysQ"/>
</dbReference>
<dbReference type="InterPro" id="IPR050725">
    <property type="entry name" value="CysQ/Inositol_MonoPase"/>
</dbReference>
<proteinExistence type="inferred from homology"/>
<reference evidence="6 7" key="1">
    <citation type="journal article" date="2012" name="Stand. Genomic Sci.">
        <title>Complete genome sequence of Marinomonas posidonica type strain (IVIA-Po-181(T)).</title>
        <authorList>
            <person name="Lucas-Elio P."/>
            <person name="Goodwin L."/>
            <person name="Woyke T."/>
            <person name="Pitluck S."/>
            <person name="Nolan M."/>
            <person name="Kyrpides N.C."/>
            <person name="Detter J.C."/>
            <person name="Copeland A."/>
            <person name="Lu M."/>
            <person name="Bruce D."/>
            <person name="Detter C."/>
            <person name="Tapia R."/>
            <person name="Han S."/>
            <person name="Land M.L."/>
            <person name="Ivanova N."/>
            <person name="Mikhailova N."/>
            <person name="Johnston A.W."/>
            <person name="Sanchez-Amat A."/>
        </authorList>
    </citation>
    <scope>NUCLEOTIDE SEQUENCE [LARGE SCALE GENOMIC DNA]</scope>
    <source>
        <strain evidence="7">CECT 7376 / NCIMB 14433 / IVIA-Po-181</strain>
    </source>
</reference>
<feature type="binding site" evidence="4">
    <location>
        <position position="92"/>
    </location>
    <ligand>
        <name>Mg(2+)</name>
        <dbReference type="ChEBI" id="CHEBI:18420"/>
        <label>1</label>
    </ligand>
</feature>
<evidence type="ECO:0000313" key="7">
    <source>
        <dbReference type="Proteomes" id="UP000009230"/>
    </source>
</evidence>
<dbReference type="Gene3D" id="3.40.190.80">
    <property type="match status" value="1"/>
</dbReference>
<keyword evidence="2 4" id="KW-0479">Metal-binding</keyword>
<dbReference type="KEGG" id="mpc:Mar181_0019"/>
<feature type="binding site" evidence="4 5">
    <location>
        <position position="93"/>
    </location>
    <ligand>
        <name>Mg(2+)</name>
        <dbReference type="ChEBI" id="CHEBI:18420"/>
        <label>2</label>
    </ligand>
</feature>
<dbReference type="GO" id="GO:0005886">
    <property type="term" value="C:plasma membrane"/>
    <property type="evidence" value="ECO:0007669"/>
    <property type="project" value="UniProtKB-SubCell"/>
</dbReference>
<evidence type="ECO:0000256" key="2">
    <source>
        <dbReference type="ARBA" id="ARBA00022723"/>
    </source>
</evidence>
<comment type="similarity">
    <text evidence="4">Belongs to the inositol monophosphatase superfamily. CysQ family.</text>
</comment>
<name>F6CYW1_MARPP</name>
<feature type="binding site" evidence="4">
    <location>
        <begin position="92"/>
        <end position="95"/>
    </location>
    <ligand>
        <name>substrate</name>
    </ligand>
</feature>
<dbReference type="RefSeq" id="WP_013794565.1">
    <property type="nucleotide sequence ID" value="NC_015559.1"/>
</dbReference>
<dbReference type="InterPro" id="IPR000760">
    <property type="entry name" value="Inositol_monophosphatase-like"/>
</dbReference>
<dbReference type="NCBIfam" id="TIGR01331">
    <property type="entry name" value="bisphos_cysQ"/>
    <property type="match status" value="1"/>
</dbReference>
<evidence type="ECO:0000256" key="1">
    <source>
        <dbReference type="ARBA" id="ARBA00001625"/>
    </source>
</evidence>
<evidence type="ECO:0000313" key="6">
    <source>
        <dbReference type="EMBL" id="AEF53088.1"/>
    </source>
</evidence>
<dbReference type="HAMAP" id="MF_02095">
    <property type="entry name" value="CysQ"/>
    <property type="match status" value="1"/>
</dbReference>
<dbReference type="OrthoDB" id="9785695at2"/>
<dbReference type="Gene3D" id="3.30.540.10">
    <property type="entry name" value="Fructose-1,6-Bisphosphatase, subunit A, domain 1"/>
    <property type="match status" value="1"/>
</dbReference>
<protein>
    <recommendedName>
        <fullName evidence="4">3'(2'),5'-bisphosphate nucleotidase CysQ</fullName>
        <ecNumber evidence="4">3.1.3.7</ecNumber>
    </recommendedName>
    <alternativeName>
        <fullName evidence="4">3'(2'),5-bisphosphonucleoside 3'(2')-phosphohydrolase</fullName>
    </alternativeName>
    <alternativeName>
        <fullName evidence="4">3'-phosphoadenosine 5'-phosphate phosphatase</fullName>
        <shortName evidence="4">PAP phosphatase</shortName>
    </alternativeName>
</protein>
<evidence type="ECO:0000256" key="4">
    <source>
        <dbReference type="HAMAP-Rule" id="MF_02095"/>
    </source>
</evidence>
<comment type="cofactor">
    <cofactor evidence="4 5">
        <name>Mg(2+)</name>
        <dbReference type="ChEBI" id="CHEBI:18420"/>
    </cofactor>
</comment>
<dbReference type="HOGENOM" id="CLU_044118_3_0_6"/>
<dbReference type="EC" id="3.1.3.7" evidence="4"/>
<dbReference type="InterPro" id="IPR020583">
    <property type="entry name" value="Inositol_monoP_metal-BS"/>
</dbReference>
<dbReference type="GO" id="GO:0000103">
    <property type="term" value="P:sulfate assimilation"/>
    <property type="evidence" value="ECO:0007669"/>
    <property type="project" value="TreeGrafter"/>
</dbReference>
<dbReference type="GO" id="GO:0000287">
    <property type="term" value="F:magnesium ion binding"/>
    <property type="evidence" value="ECO:0007669"/>
    <property type="project" value="UniProtKB-UniRule"/>
</dbReference>
<comment type="subcellular location">
    <subcellularLocation>
        <location evidence="4">Cell inner membrane</location>
        <topology evidence="4">Peripheral membrane protein</topology>
        <orientation evidence="4">Cytoplasmic side</orientation>
    </subcellularLocation>
</comment>
<evidence type="ECO:0000256" key="3">
    <source>
        <dbReference type="ARBA" id="ARBA00022842"/>
    </source>
</evidence>
<feature type="binding site" evidence="4">
    <location>
        <position position="229"/>
    </location>
    <ligand>
        <name>Mg(2+)</name>
        <dbReference type="ChEBI" id="CHEBI:18420"/>
        <label>2</label>
    </ligand>
</feature>
<feature type="binding site" evidence="5">
    <location>
        <position position="229"/>
    </location>
    <ligand>
        <name>Mg(2+)</name>
        <dbReference type="ChEBI" id="CHEBI:18420"/>
        <label>1</label>
        <note>catalytic</note>
    </ligand>
</feature>
<keyword evidence="4" id="KW-1003">Cell membrane</keyword>
<dbReference type="GO" id="GO:0050427">
    <property type="term" value="P:3'-phosphoadenosine 5'-phosphosulfate metabolic process"/>
    <property type="evidence" value="ECO:0007669"/>
    <property type="project" value="TreeGrafter"/>
</dbReference>
<feature type="binding site" evidence="5">
    <location>
        <position position="71"/>
    </location>
    <ligand>
        <name>Mg(2+)</name>
        <dbReference type="ChEBI" id="CHEBI:18420"/>
        <label>1</label>
        <note>catalytic</note>
    </ligand>
</feature>
<keyword evidence="7" id="KW-1185">Reference proteome</keyword>
<dbReference type="STRING" id="491952.Mar181_0019"/>
<keyword evidence="4" id="KW-0472">Membrane</keyword>
<dbReference type="PANTHER" id="PTHR43028">
    <property type="entry name" value="3'(2'),5'-BISPHOSPHATE NUCLEOTIDASE 1"/>
    <property type="match status" value="1"/>
</dbReference>
<organism evidence="6 7">
    <name type="scientific">Marinomonas posidonica (strain CECT 7376 / NCIMB 14433 / IVIA-Po-181)</name>
    <dbReference type="NCBI Taxonomy" id="491952"/>
    <lineage>
        <taxon>Bacteria</taxon>
        <taxon>Pseudomonadati</taxon>
        <taxon>Pseudomonadota</taxon>
        <taxon>Gammaproteobacteria</taxon>
        <taxon>Oceanospirillales</taxon>
        <taxon>Oceanospirillaceae</taxon>
        <taxon>Marinomonas</taxon>
    </lineage>
</organism>
<comment type="function">
    <text evidence="4">Converts adenosine-3',5'-bisphosphate (PAP) to AMP.</text>
</comment>
<dbReference type="PROSITE" id="PS00629">
    <property type="entry name" value="IMP_1"/>
    <property type="match status" value="1"/>
</dbReference>
<dbReference type="GO" id="GO:0008441">
    <property type="term" value="F:3'(2'),5'-bisphosphate nucleotidase activity"/>
    <property type="evidence" value="ECO:0007669"/>
    <property type="project" value="UniProtKB-UniRule"/>
</dbReference>